<dbReference type="GO" id="GO:0002098">
    <property type="term" value="P:tRNA wobble uridine modification"/>
    <property type="evidence" value="ECO:0007669"/>
    <property type="project" value="InterPro"/>
</dbReference>
<evidence type="ECO:0000256" key="8">
    <source>
        <dbReference type="ARBA" id="ARBA00023242"/>
    </source>
</evidence>
<dbReference type="Proteomes" id="UP000194280">
    <property type="component" value="Unassembled WGS sequence"/>
</dbReference>
<dbReference type="PANTHER" id="PTHR15641">
    <property type="entry name" value="ELONGATOR COMPLEX PROTEIN 5"/>
    <property type="match status" value="1"/>
</dbReference>
<evidence type="ECO:0000256" key="6">
    <source>
        <dbReference type="ARBA" id="ARBA00022490"/>
    </source>
</evidence>
<dbReference type="STRING" id="1157616.A0A1Z5TC44"/>
<keyword evidence="8" id="KW-0539">Nucleus</keyword>
<dbReference type="InterPro" id="IPR027417">
    <property type="entry name" value="P-loop_NTPase"/>
</dbReference>
<dbReference type="Gene3D" id="3.40.50.300">
    <property type="entry name" value="P-loop containing nucleotide triphosphate hydrolases"/>
    <property type="match status" value="1"/>
</dbReference>
<dbReference type="EMBL" id="MUNK01000073">
    <property type="protein sequence ID" value="OTA33548.1"/>
    <property type="molecule type" value="Genomic_DNA"/>
</dbReference>
<evidence type="ECO:0000313" key="11">
    <source>
        <dbReference type="Proteomes" id="UP000194280"/>
    </source>
</evidence>
<dbReference type="GO" id="GO:0005829">
    <property type="term" value="C:cytosol"/>
    <property type="evidence" value="ECO:0007669"/>
    <property type="project" value="TreeGrafter"/>
</dbReference>
<dbReference type="OrthoDB" id="166907at2759"/>
<dbReference type="Pfam" id="PF10483">
    <property type="entry name" value="Elong_Iki1"/>
    <property type="match status" value="1"/>
</dbReference>
<evidence type="ECO:0000256" key="4">
    <source>
        <dbReference type="ARBA" id="ARBA00009567"/>
    </source>
</evidence>
<organism evidence="10 11">
    <name type="scientific">Hortaea werneckii EXF-2000</name>
    <dbReference type="NCBI Taxonomy" id="1157616"/>
    <lineage>
        <taxon>Eukaryota</taxon>
        <taxon>Fungi</taxon>
        <taxon>Dikarya</taxon>
        <taxon>Ascomycota</taxon>
        <taxon>Pezizomycotina</taxon>
        <taxon>Dothideomycetes</taxon>
        <taxon>Dothideomycetidae</taxon>
        <taxon>Mycosphaerellales</taxon>
        <taxon>Teratosphaeriaceae</taxon>
        <taxon>Hortaea</taxon>
    </lineage>
</organism>
<evidence type="ECO:0000256" key="7">
    <source>
        <dbReference type="ARBA" id="ARBA00022694"/>
    </source>
</evidence>
<dbReference type="InterPro" id="IPR019519">
    <property type="entry name" value="Elp5"/>
</dbReference>
<dbReference type="PANTHER" id="PTHR15641:SF1">
    <property type="entry name" value="ELONGATOR COMPLEX PROTEIN 5"/>
    <property type="match status" value="1"/>
</dbReference>
<evidence type="ECO:0000313" key="10">
    <source>
        <dbReference type="EMBL" id="OTA33548.1"/>
    </source>
</evidence>
<dbReference type="AlphaFoldDB" id="A0A1Z5TC44"/>
<feature type="compositionally biased region" description="Acidic residues" evidence="9">
    <location>
        <begin position="322"/>
        <end position="334"/>
    </location>
</feature>
<dbReference type="GO" id="GO:0000049">
    <property type="term" value="F:tRNA binding"/>
    <property type="evidence" value="ECO:0007669"/>
    <property type="project" value="TreeGrafter"/>
</dbReference>
<feature type="compositionally biased region" description="Basic and acidic residues" evidence="9">
    <location>
        <begin position="289"/>
        <end position="299"/>
    </location>
</feature>
<evidence type="ECO:0000256" key="9">
    <source>
        <dbReference type="SAM" id="MobiDB-lite"/>
    </source>
</evidence>
<dbReference type="FunCoup" id="A0A1Z5TC44">
    <property type="interactions" value="1720"/>
</dbReference>
<keyword evidence="11" id="KW-1185">Reference proteome</keyword>
<keyword evidence="7" id="KW-0819">tRNA processing</keyword>
<evidence type="ECO:0000256" key="3">
    <source>
        <dbReference type="ARBA" id="ARBA00005043"/>
    </source>
</evidence>
<reference evidence="10 11" key="1">
    <citation type="submission" date="2017-01" db="EMBL/GenBank/DDBJ databases">
        <title>The recent genome duplication of the halophilic yeast Hortaea werneckii: insights from long-read sequencing.</title>
        <authorList>
            <person name="Sinha S."/>
            <person name="Flibotte S."/>
            <person name="Neira M."/>
            <person name="Lenassi M."/>
            <person name="Gostincar C."/>
            <person name="Stajich J.E."/>
            <person name="Nislow C.E."/>
        </authorList>
    </citation>
    <scope>NUCLEOTIDE SEQUENCE [LARGE SCALE GENOMIC DNA]</scope>
    <source>
        <strain evidence="10 11">EXF-2000</strain>
    </source>
</reference>
<keyword evidence="6" id="KW-0963">Cytoplasm</keyword>
<evidence type="ECO:0000256" key="2">
    <source>
        <dbReference type="ARBA" id="ARBA00004496"/>
    </source>
</evidence>
<accession>A0A1Z5TC44</accession>
<evidence type="ECO:0000256" key="5">
    <source>
        <dbReference type="ARBA" id="ARBA00020264"/>
    </source>
</evidence>
<feature type="region of interest" description="Disordered" evidence="9">
    <location>
        <begin position="263"/>
        <end position="334"/>
    </location>
</feature>
<gene>
    <name evidence="10" type="ORF">BTJ68_05266</name>
</gene>
<comment type="subcellular location">
    <subcellularLocation>
        <location evidence="2">Cytoplasm</location>
    </subcellularLocation>
    <subcellularLocation>
        <location evidence="1">Nucleus</location>
    </subcellularLocation>
</comment>
<proteinExistence type="inferred from homology"/>
<dbReference type="InParanoid" id="A0A1Z5TC44"/>
<dbReference type="UniPathway" id="UPA00988"/>
<dbReference type="CDD" id="cd19496">
    <property type="entry name" value="Elp5"/>
    <property type="match status" value="1"/>
</dbReference>
<protein>
    <recommendedName>
        <fullName evidence="5">Elongator complex protein 5</fullName>
    </recommendedName>
</protein>
<name>A0A1Z5TC44_HORWE</name>
<dbReference type="VEuPathDB" id="FungiDB:BTJ68_05266"/>
<comment type="caution">
    <text evidence="10">The sequence shown here is derived from an EMBL/GenBank/DDBJ whole genome shotgun (WGS) entry which is preliminary data.</text>
</comment>
<sequence length="334" mass="37267">MAPSHLQHRRTHNLLLISKLLAQRDVASPFTLVLDSLEQAARPLIAEYIRRAKAANVQTIFVSFETLRKPRNVDSFICAWNQPGPSWQKEVANTIRLQPTQRKLLILDALNPLSTTHSLDLPALLSSFIGPGTSLVAVYHTDIPISPSITHRDPYSPAPLTLLNYLATTIFTVHCLQHVMARKKARDRSLEEPSFGLDQSVEGLMQGLGANGGEGLVLEMEHRRKSGRGVREWYILPHGSRANPNRLGPLSKEKFMLLEDHPDYRSPEPDATADAEEGGPEATTFELGLTDKQRRDREGVVLPYHDAQKGGVEGGRILYDMGSEDDFDEEEDEI</sequence>
<dbReference type="GO" id="GO:0033588">
    <property type="term" value="C:elongator holoenzyme complex"/>
    <property type="evidence" value="ECO:0007669"/>
    <property type="project" value="InterPro"/>
</dbReference>
<comment type="similarity">
    <text evidence="4">Belongs to the ELP5 family.</text>
</comment>
<evidence type="ECO:0000256" key="1">
    <source>
        <dbReference type="ARBA" id="ARBA00004123"/>
    </source>
</evidence>
<comment type="pathway">
    <text evidence="3">tRNA modification; 5-methoxycarbonylmethyl-2-thiouridine-tRNA biosynthesis.</text>
</comment>
<dbReference type="GO" id="GO:0005634">
    <property type="term" value="C:nucleus"/>
    <property type="evidence" value="ECO:0007669"/>
    <property type="project" value="UniProtKB-SubCell"/>
</dbReference>